<evidence type="ECO:0000313" key="1">
    <source>
        <dbReference type="EMBL" id="AYD39774.1"/>
    </source>
</evidence>
<dbReference type="NCBIfam" id="TIGR02834">
    <property type="entry name" value="spo_ytxC"/>
    <property type="match status" value="1"/>
</dbReference>
<keyword evidence="2" id="KW-1185">Reference proteome</keyword>
<gene>
    <name evidence="1" type="primary">ytxC</name>
    <name evidence="1" type="ORF">D4Z93_04280</name>
</gene>
<name>A0A386H294_9CLOT</name>
<reference evidence="1 2" key="1">
    <citation type="journal article" date="2019" name="Int. J. Syst. Evol. Microbiol.">
        <title>Clostridium fermenticellae sp. nov., isolated from the mud in a fermentation cellar for the production of the Chinese liquor, baijiu.</title>
        <authorList>
            <person name="Xu P.X."/>
            <person name="Chai L.J."/>
            <person name="Qiu T."/>
            <person name="Zhang X.J."/>
            <person name="Lu Z.M."/>
            <person name="Xiao C."/>
            <person name="Wang S.T."/>
            <person name="Shen C.H."/>
            <person name="Shi J.S."/>
            <person name="Xu Z.H."/>
        </authorList>
    </citation>
    <scope>NUCLEOTIDE SEQUENCE [LARGE SCALE GENOMIC DNA]</scope>
    <source>
        <strain evidence="1 2">JN500901</strain>
    </source>
</reference>
<organism evidence="1 2">
    <name type="scientific">Clostridium fermenticellae</name>
    <dbReference type="NCBI Taxonomy" id="2068654"/>
    <lineage>
        <taxon>Bacteria</taxon>
        <taxon>Bacillati</taxon>
        <taxon>Bacillota</taxon>
        <taxon>Clostridia</taxon>
        <taxon>Eubacteriales</taxon>
        <taxon>Clostridiaceae</taxon>
        <taxon>Clostridium</taxon>
    </lineage>
</organism>
<dbReference type="Proteomes" id="UP000266301">
    <property type="component" value="Chromosome"/>
</dbReference>
<dbReference type="RefSeq" id="WP_119970681.1">
    <property type="nucleotide sequence ID" value="NZ_CP032416.1"/>
</dbReference>
<sequence>MLLLTVVYDDKREDLIYDIENVVRYFKEKNFIMGISENIQSNTHFVKVFCDGELSEKVYNLFNMNVAGIIYNIVINEFCDKHLFELLSDTYFFLGYDEIDQIMKNIKSVLKGYGYKFDQNSIYCMNKKNMILDKIADCIRENNEININGFIRFRMNDLQDDLESIVDKIVEQYMVEKEYNDFIKLLKYFVEIQESRIDEIDIVITEYGKYLLRDATGKDITRELLMDLDEIQYKQNSNEEDVIIGILITNCPKNIVIHGMENIQNEEFIGTIKNIFKDRVKICEVCDSCSAVEDKCESLFNSKIKN</sequence>
<dbReference type="InterPro" id="IPR014199">
    <property type="entry name" value="Spore_YtxC"/>
</dbReference>
<proteinExistence type="predicted"/>
<dbReference type="KEGG" id="cfer:D4Z93_04280"/>
<dbReference type="OrthoDB" id="2986513at2"/>
<dbReference type="Pfam" id="PF08812">
    <property type="entry name" value="YtxC"/>
    <property type="match status" value="1"/>
</dbReference>
<dbReference type="AlphaFoldDB" id="A0A386H294"/>
<evidence type="ECO:0000313" key="2">
    <source>
        <dbReference type="Proteomes" id="UP000266301"/>
    </source>
</evidence>
<accession>A0A386H294</accession>
<protein>
    <submittedName>
        <fullName evidence="1">Putative sporulation protein YtxC</fullName>
    </submittedName>
</protein>
<dbReference type="EMBL" id="CP032416">
    <property type="protein sequence ID" value="AYD39774.1"/>
    <property type="molecule type" value="Genomic_DNA"/>
</dbReference>